<dbReference type="Proteomes" id="UP000005237">
    <property type="component" value="Unassembled WGS sequence"/>
</dbReference>
<keyword evidence="2" id="KW-1185">Reference proteome</keyword>
<evidence type="ECO:0000313" key="1">
    <source>
        <dbReference type="EnsemblMetazoa" id="CJA40291.1"/>
    </source>
</evidence>
<accession>A0A8R1EQ65</accession>
<organism evidence="1 2">
    <name type="scientific">Caenorhabditis japonica</name>
    <dbReference type="NCBI Taxonomy" id="281687"/>
    <lineage>
        <taxon>Eukaryota</taxon>
        <taxon>Metazoa</taxon>
        <taxon>Ecdysozoa</taxon>
        <taxon>Nematoda</taxon>
        <taxon>Chromadorea</taxon>
        <taxon>Rhabditida</taxon>
        <taxon>Rhabditina</taxon>
        <taxon>Rhabditomorpha</taxon>
        <taxon>Rhabditoidea</taxon>
        <taxon>Rhabditidae</taxon>
        <taxon>Peloderinae</taxon>
        <taxon>Caenorhabditis</taxon>
    </lineage>
</organism>
<sequence>MNSSDIVDVIPFECDETYNGILGVLEY</sequence>
<protein>
    <submittedName>
        <fullName evidence="1">Uncharacterized protein</fullName>
    </submittedName>
</protein>
<dbReference type="AlphaFoldDB" id="A0A8R1EQ65"/>
<reference evidence="1" key="2">
    <citation type="submission" date="2022-06" db="UniProtKB">
        <authorList>
            <consortium name="EnsemblMetazoa"/>
        </authorList>
    </citation>
    <scope>IDENTIFICATION</scope>
    <source>
        <strain evidence="1">DF5081</strain>
    </source>
</reference>
<evidence type="ECO:0000313" key="2">
    <source>
        <dbReference type="Proteomes" id="UP000005237"/>
    </source>
</evidence>
<name>A0A8R1EQ65_CAEJA</name>
<reference evidence="2" key="1">
    <citation type="submission" date="2010-08" db="EMBL/GenBank/DDBJ databases">
        <authorList>
            <consortium name="Caenorhabditis japonica Sequencing Consortium"/>
            <person name="Wilson R.K."/>
        </authorList>
    </citation>
    <scope>NUCLEOTIDE SEQUENCE [LARGE SCALE GENOMIC DNA]</scope>
    <source>
        <strain evidence="2">DF5081</strain>
    </source>
</reference>
<proteinExistence type="predicted"/>
<dbReference type="EnsemblMetazoa" id="CJA40291.1">
    <property type="protein sequence ID" value="CJA40291.1"/>
    <property type="gene ID" value="WBGene00216139"/>
</dbReference>